<dbReference type="STRING" id="1121307.CLCY_4c00760"/>
<dbReference type="InterPro" id="IPR003382">
    <property type="entry name" value="Flavoprotein"/>
</dbReference>
<protein>
    <submittedName>
        <fullName evidence="2">Flavoprotein</fullName>
    </submittedName>
</protein>
<proteinExistence type="predicted"/>
<evidence type="ECO:0000259" key="1">
    <source>
        <dbReference type="Pfam" id="PF02441"/>
    </source>
</evidence>
<feature type="domain" description="Flavoprotein" evidence="1">
    <location>
        <begin position="52"/>
        <end position="173"/>
    </location>
</feature>
<dbReference type="SUPFAM" id="SSF52507">
    <property type="entry name" value="Homo-oligomeric flavin-containing Cys decarboxylases, HFCD"/>
    <property type="match status" value="1"/>
</dbReference>
<sequence length="274" mass="30475">MNKNKMTMDILEKLSIKVTRGAYPGIEVKSVASNQVQSTQIFAPQVPKNDTKLLVVFTGSNLGFEESLSEAKKLKDLGYTIDVAISESAESMFGEERFRSLNPRSLYTAKDKMNYLEMVQNVDAVVVPIATQNTAIKLSLGLQDSFISMLLWQSLWQGKTLFMNMDDMTTHRGMEAKSKMLLQMMSGYVDKLKRLGVKPISTLNLSKSIHESFTSEKNSSIKFEGAIERPVITEKDILKRAAGDTITVPLRAIITSLAQEAAKNLSINIVRQNG</sequence>
<dbReference type="GO" id="GO:0003824">
    <property type="term" value="F:catalytic activity"/>
    <property type="evidence" value="ECO:0007669"/>
    <property type="project" value="InterPro"/>
</dbReference>
<evidence type="ECO:0000313" key="2">
    <source>
        <dbReference type="EMBL" id="KMT22103.1"/>
    </source>
</evidence>
<dbReference type="EMBL" id="LFVU01000024">
    <property type="protein sequence ID" value="KMT22103.1"/>
    <property type="molecule type" value="Genomic_DNA"/>
</dbReference>
<dbReference type="Proteomes" id="UP000036756">
    <property type="component" value="Unassembled WGS sequence"/>
</dbReference>
<keyword evidence="3" id="KW-1185">Reference proteome</keyword>
<accession>A0A0J8DCX4</accession>
<evidence type="ECO:0000313" key="3">
    <source>
        <dbReference type="Proteomes" id="UP000036756"/>
    </source>
</evidence>
<comment type="caution">
    <text evidence="2">The sequence shown here is derived from an EMBL/GenBank/DDBJ whole genome shotgun (WGS) entry which is preliminary data.</text>
</comment>
<dbReference type="OrthoDB" id="1706434at2"/>
<name>A0A0J8DCX4_CLOCY</name>
<dbReference type="Gene3D" id="3.40.50.1950">
    <property type="entry name" value="Flavin prenyltransferase-like"/>
    <property type="match status" value="1"/>
</dbReference>
<reference evidence="2 3" key="1">
    <citation type="submission" date="2015-06" db="EMBL/GenBank/DDBJ databases">
        <title>Draft genome sequence of the purine-degrading Clostridium cylindrosporum HC-1 (DSM 605).</title>
        <authorList>
            <person name="Poehlein A."/>
            <person name="Schiel-Bengelsdorf B."/>
            <person name="Bengelsdorf F."/>
            <person name="Daniel R."/>
            <person name="Duerre P."/>
        </authorList>
    </citation>
    <scope>NUCLEOTIDE SEQUENCE [LARGE SCALE GENOMIC DNA]</scope>
    <source>
        <strain evidence="2 3">DSM 605</strain>
    </source>
</reference>
<gene>
    <name evidence="2" type="ORF">CLCY_4c00760</name>
</gene>
<dbReference type="Pfam" id="PF02441">
    <property type="entry name" value="Flavoprotein"/>
    <property type="match status" value="1"/>
</dbReference>
<dbReference type="AlphaFoldDB" id="A0A0J8DCX4"/>
<organism evidence="2 3">
    <name type="scientific">Clostridium cylindrosporum DSM 605</name>
    <dbReference type="NCBI Taxonomy" id="1121307"/>
    <lineage>
        <taxon>Bacteria</taxon>
        <taxon>Bacillati</taxon>
        <taxon>Bacillota</taxon>
        <taxon>Clostridia</taxon>
        <taxon>Eubacteriales</taxon>
        <taxon>Clostridiaceae</taxon>
        <taxon>Clostridium</taxon>
    </lineage>
</organism>
<dbReference type="InterPro" id="IPR036551">
    <property type="entry name" value="Flavin_trans-like"/>
</dbReference>
<dbReference type="RefSeq" id="WP_048570204.1">
    <property type="nucleotide sequence ID" value="NZ_LFVU01000024.1"/>
</dbReference>
<dbReference type="PATRIC" id="fig|1121307.3.peg.1728"/>